<dbReference type="PROSITE" id="PS00086">
    <property type="entry name" value="CYTOCHROME_P450"/>
    <property type="match status" value="1"/>
</dbReference>
<dbReference type="CDD" id="cd11029">
    <property type="entry name" value="CYP107-like"/>
    <property type="match status" value="1"/>
</dbReference>
<dbReference type="GO" id="GO:0004497">
    <property type="term" value="F:monooxygenase activity"/>
    <property type="evidence" value="ECO:0007669"/>
    <property type="project" value="UniProtKB-KW"/>
</dbReference>
<dbReference type="EMBL" id="CP000667">
    <property type="protein sequence ID" value="ABP54815.1"/>
    <property type="molecule type" value="Genomic_DNA"/>
</dbReference>
<keyword evidence="6 7" id="KW-0503">Monooxygenase</keyword>
<dbReference type="KEGG" id="stp:Strop_2367"/>
<dbReference type="Proteomes" id="UP000000235">
    <property type="component" value="Chromosome"/>
</dbReference>
<evidence type="ECO:0000256" key="6">
    <source>
        <dbReference type="ARBA" id="ARBA00023033"/>
    </source>
</evidence>
<evidence type="ECO:0000256" key="7">
    <source>
        <dbReference type="RuleBase" id="RU000461"/>
    </source>
</evidence>
<reference evidence="10" key="1">
    <citation type="journal article" date="2007" name="Proc. Natl. Acad. Sci. U.S.A.">
        <title>Genome sequencing reveals complex secondary metabolome in the marine actinomycete Salinispora tropica.</title>
        <authorList>
            <person name="Udwary D.W."/>
            <person name="Zeigler L."/>
            <person name="Asolkar R.N."/>
            <person name="Singan V."/>
            <person name="Lapidus A."/>
            <person name="Fenical W."/>
            <person name="Jensen P.R."/>
            <person name="Moore B.S."/>
        </authorList>
    </citation>
    <scope>NUCLEOTIDE SEQUENCE [LARGE SCALE GENOMIC DNA]</scope>
    <source>
        <strain evidence="10">ATCC BAA-916 / DSM 44818 / CNB-440</strain>
    </source>
</reference>
<comment type="similarity">
    <text evidence="1 7">Belongs to the cytochrome P450 family.</text>
</comment>
<keyword evidence="2 7" id="KW-0349">Heme</keyword>
<evidence type="ECO:0000256" key="5">
    <source>
        <dbReference type="ARBA" id="ARBA00023004"/>
    </source>
</evidence>
<accession>A4X7G5</accession>
<dbReference type="GO" id="GO:0017000">
    <property type="term" value="P:antibiotic biosynthetic process"/>
    <property type="evidence" value="ECO:0007669"/>
    <property type="project" value="UniProtKB-ARBA"/>
</dbReference>
<dbReference type="AlphaFoldDB" id="A4X7G5"/>
<dbReference type="InterPro" id="IPR017972">
    <property type="entry name" value="Cyt_P450_CS"/>
</dbReference>
<proteinExistence type="inferred from homology"/>
<keyword evidence="3 7" id="KW-0479">Metal-binding</keyword>
<keyword evidence="4 7" id="KW-0560">Oxidoreductase</keyword>
<dbReference type="InterPro" id="IPR002397">
    <property type="entry name" value="Cyt_P450_B"/>
</dbReference>
<name>A4X7G5_SALTO</name>
<dbReference type="HOGENOM" id="CLU_033716_1_0_11"/>
<protein>
    <submittedName>
        <fullName evidence="9">Cytochrome P450</fullName>
    </submittedName>
</protein>
<dbReference type="GO" id="GO:0020037">
    <property type="term" value="F:heme binding"/>
    <property type="evidence" value="ECO:0007669"/>
    <property type="project" value="InterPro"/>
</dbReference>
<evidence type="ECO:0000256" key="8">
    <source>
        <dbReference type="SAM" id="MobiDB-lite"/>
    </source>
</evidence>
<dbReference type="STRING" id="369723.Strop_2367"/>
<dbReference type="InterPro" id="IPR001128">
    <property type="entry name" value="Cyt_P450"/>
</dbReference>
<evidence type="ECO:0000256" key="4">
    <source>
        <dbReference type="ARBA" id="ARBA00023002"/>
    </source>
</evidence>
<evidence type="ECO:0000313" key="9">
    <source>
        <dbReference type="EMBL" id="ABP54815.1"/>
    </source>
</evidence>
<feature type="region of interest" description="Disordered" evidence="8">
    <location>
        <begin position="62"/>
        <end position="81"/>
    </location>
</feature>
<keyword evidence="10" id="KW-1185">Reference proteome</keyword>
<dbReference type="PRINTS" id="PR00359">
    <property type="entry name" value="BP450"/>
</dbReference>
<evidence type="ECO:0000256" key="1">
    <source>
        <dbReference type="ARBA" id="ARBA00010617"/>
    </source>
</evidence>
<dbReference type="Gene3D" id="1.10.630.10">
    <property type="entry name" value="Cytochrome P450"/>
    <property type="match status" value="1"/>
</dbReference>
<dbReference type="GO" id="GO:0005506">
    <property type="term" value="F:iron ion binding"/>
    <property type="evidence" value="ECO:0007669"/>
    <property type="project" value="InterPro"/>
</dbReference>
<dbReference type="GO" id="GO:0016705">
    <property type="term" value="F:oxidoreductase activity, acting on paired donors, with incorporation or reduction of molecular oxygen"/>
    <property type="evidence" value="ECO:0007669"/>
    <property type="project" value="InterPro"/>
</dbReference>
<gene>
    <name evidence="9" type="ordered locus">Strop_2367</name>
</gene>
<organism evidence="9 10">
    <name type="scientific">Salinispora tropica (strain ATCC BAA-916 / DSM 44818 / JCM 13857 / NBRC 105044 / CNB-440)</name>
    <dbReference type="NCBI Taxonomy" id="369723"/>
    <lineage>
        <taxon>Bacteria</taxon>
        <taxon>Bacillati</taxon>
        <taxon>Actinomycetota</taxon>
        <taxon>Actinomycetes</taxon>
        <taxon>Micromonosporales</taxon>
        <taxon>Micromonosporaceae</taxon>
        <taxon>Salinispora</taxon>
    </lineage>
</organism>
<dbReference type="PANTHER" id="PTHR46696">
    <property type="entry name" value="P450, PUTATIVE (EUROFUNG)-RELATED"/>
    <property type="match status" value="1"/>
</dbReference>
<dbReference type="SUPFAM" id="SSF48264">
    <property type="entry name" value="Cytochrome P450"/>
    <property type="match status" value="1"/>
</dbReference>
<evidence type="ECO:0000256" key="2">
    <source>
        <dbReference type="ARBA" id="ARBA00022617"/>
    </source>
</evidence>
<dbReference type="Pfam" id="PF00067">
    <property type="entry name" value="p450"/>
    <property type="match status" value="2"/>
</dbReference>
<dbReference type="RefSeq" id="WP_012013596.1">
    <property type="nucleotide sequence ID" value="NC_009380.1"/>
</dbReference>
<evidence type="ECO:0000256" key="3">
    <source>
        <dbReference type="ARBA" id="ARBA00022723"/>
    </source>
</evidence>
<keyword evidence="5 7" id="KW-0408">Iron</keyword>
<dbReference type="eggNOG" id="COG2124">
    <property type="taxonomic scope" value="Bacteria"/>
</dbReference>
<dbReference type="PANTHER" id="PTHR46696:SF1">
    <property type="entry name" value="CYTOCHROME P450 YJIB-RELATED"/>
    <property type="match status" value="1"/>
</dbReference>
<sequence>MTSRPTAVFDQCLLRDPHSRYNALRDQAPVHHVLTPDGAPAWLVTRYNDVRAAFTDPRLSVDKRFSGTDGEHGSSLPPELDAHLLNRDPPDHTRLRRLAAAACTPRRVADLHPAVERIVSTLLDGLAGHDRAELIGSLASPLPLQVMHELLGLPTQANIDFRTWTNTLLSADANQPAQSRAAMANMRRFLIEQLAHKRAQPGDDLLTGLLAAREDDDRLTDDELVAMVFLLMFAGYDNTAALIGTVTHALLTNAELHEAVRGGSLALDELIDEVLRWNPAFPLAVRRFAREPITIAGQTIPAGDRIWLCLASANRDPAQFTQPDELGIIGLRRSHLSFGHGIHYCLGAPLARLQTTIAVTSLLNRFPEMRLAVPAHDIRWRESFRLRGLIALPVYL</sequence>
<dbReference type="FunFam" id="1.10.630.10:FF:000018">
    <property type="entry name" value="Cytochrome P450 monooxygenase"/>
    <property type="match status" value="1"/>
</dbReference>
<feature type="compositionally biased region" description="Basic and acidic residues" evidence="8">
    <location>
        <begin position="62"/>
        <end position="72"/>
    </location>
</feature>
<dbReference type="InterPro" id="IPR036396">
    <property type="entry name" value="Cyt_P450_sf"/>
</dbReference>
<dbReference type="PATRIC" id="fig|369723.5.peg.2433"/>
<evidence type="ECO:0000313" key="10">
    <source>
        <dbReference type="Proteomes" id="UP000000235"/>
    </source>
</evidence>